<protein>
    <recommendedName>
        <fullName evidence="4">Hydrophobic seed protein</fullName>
    </recommendedName>
</protein>
<proteinExistence type="predicted"/>
<accession>A0A4D6LUJ6</accession>
<keyword evidence="1" id="KW-0732">Signal</keyword>
<evidence type="ECO:0000313" key="3">
    <source>
        <dbReference type="Proteomes" id="UP000501690"/>
    </source>
</evidence>
<sequence length="108" mass="11601">MGETTKSITFVVVVLLLWSSMVSSDIIPGRIQNNPMIVILETIRNIVGDIEISDDPLGCNLLDTTPINATVCSALDVAAQRFNSTPQAIFNSSLTICGLNTTQPFSCN</sequence>
<evidence type="ECO:0000313" key="2">
    <source>
        <dbReference type="EMBL" id="QCD92257.1"/>
    </source>
</evidence>
<dbReference type="AlphaFoldDB" id="A0A4D6LUJ6"/>
<reference evidence="2 3" key="1">
    <citation type="submission" date="2019-04" db="EMBL/GenBank/DDBJ databases">
        <title>An improved genome assembly and genetic linkage map for asparagus bean, Vigna unguiculata ssp. sesquipedialis.</title>
        <authorList>
            <person name="Xia Q."/>
            <person name="Zhang R."/>
            <person name="Dong Y."/>
        </authorList>
    </citation>
    <scope>NUCLEOTIDE SEQUENCE [LARGE SCALE GENOMIC DNA]</scope>
    <source>
        <tissue evidence="2">Leaf</tissue>
    </source>
</reference>
<dbReference type="EMBL" id="CP039349">
    <property type="protein sequence ID" value="QCD92257.1"/>
    <property type="molecule type" value="Genomic_DNA"/>
</dbReference>
<feature type="chain" id="PRO_5020022590" description="Hydrophobic seed protein" evidence="1">
    <location>
        <begin position="25"/>
        <end position="108"/>
    </location>
</feature>
<name>A0A4D6LUJ6_VIGUN</name>
<evidence type="ECO:0008006" key="4">
    <source>
        <dbReference type="Google" id="ProtNLM"/>
    </source>
</evidence>
<evidence type="ECO:0000256" key="1">
    <source>
        <dbReference type="SAM" id="SignalP"/>
    </source>
</evidence>
<organism evidence="2 3">
    <name type="scientific">Vigna unguiculata</name>
    <name type="common">Cowpea</name>
    <dbReference type="NCBI Taxonomy" id="3917"/>
    <lineage>
        <taxon>Eukaryota</taxon>
        <taxon>Viridiplantae</taxon>
        <taxon>Streptophyta</taxon>
        <taxon>Embryophyta</taxon>
        <taxon>Tracheophyta</taxon>
        <taxon>Spermatophyta</taxon>
        <taxon>Magnoliopsida</taxon>
        <taxon>eudicotyledons</taxon>
        <taxon>Gunneridae</taxon>
        <taxon>Pentapetalae</taxon>
        <taxon>rosids</taxon>
        <taxon>fabids</taxon>
        <taxon>Fabales</taxon>
        <taxon>Fabaceae</taxon>
        <taxon>Papilionoideae</taxon>
        <taxon>50 kb inversion clade</taxon>
        <taxon>NPAAA clade</taxon>
        <taxon>indigoferoid/millettioid clade</taxon>
        <taxon>Phaseoleae</taxon>
        <taxon>Vigna</taxon>
    </lineage>
</organism>
<keyword evidence="3" id="KW-1185">Reference proteome</keyword>
<dbReference type="Proteomes" id="UP000501690">
    <property type="component" value="Linkage Group LG5"/>
</dbReference>
<feature type="signal peptide" evidence="1">
    <location>
        <begin position="1"/>
        <end position="24"/>
    </location>
</feature>
<gene>
    <name evidence="2" type="ORF">DEO72_LG5g319</name>
</gene>